<comment type="caution">
    <text evidence="1">The sequence shown here is derived from an EMBL/GenBank/DDBJ whole genome shotgun (WGS) entry which is preliminary data.</text>
</comment>
<dbReference type="Proteomes" id="UP000004625">
    <property type="component" value="Unassembled WGS sequence"/>
</dbReference>
<organism evidence="1 2">
    <name type="scientific">Lentilactobacillus parafarraginis F0439</name>
    <dbReference type="NCBI Taxonomy" id="797515"/>
    <lineage>
        <taxon>Bacteria</taxon>
        <taxon>Bacillati</taxon>
        <taxon>Bacillota</taxon>
        <taxon>Bacilli</taxon>
        <taxon>Lactobacillales</taxon>
        <taxon>Lactobacillaceae</taxon>
        <taxon>Lentilactobacillus</taxon>
    </lineage>
</organism>
<dbReference type="HOGENOM" id="CLU_2788699_0_0_9"/>
<gene>
    <name evidence="1" type="ORF">HMPREF9103_02275</name>
</gene>
<sequence>MFILAGCDAEWGFFGELIFDFAAGCDTLERRLIGPGTGILATHEPRSRLIDQVPVAQVLLGTFWVYQC</sequence>
<evidence type="ECO:0000313" key="2">
    <source>
        <dbReference type="Proteomes" id="UP000004625"/>
    </source>
</evidence>
<dbReference type="EMBL" id="AGEY01000170">
    <property type="protein sequence ID" value="EHL96774.1"/>
    <property type="molecule type" value="Genomic_DNA"/>
</dbReference>
<name>G9ZRB4_9LACO</name>
<accession>G9ZRB4</accession>
<keyword evidence="2" id="KW-1185">Reference proteome</keyword>
<dbReference type="AlphaFoldDB" id="G9ZRB4"/>
<evidence type="ECO:0000313" key="1">
    <source>
        <dbReference type="EMBL" id="EHL96774.1"/>
    </source>
</evidence>
<proteinExistence type="predicted"/>
<reference evidence="1 2" key="1">
    <citation type="submission" date="2011-09" db="EMBL/GenBank/DDBJ databases">
        <authorList>
            <person name="Weinstock G."/>
            <person name="Sodergren E."/>
            <person name="Clifton S."/>
            <person name="Fulton L."/>
            <person name="Fulton B."/>
            <person name="Courtney L."/>
            <person name="Fronick C."/>
            <person name="Harrison M."/>
            <person name="Strong C."/>
            <person name="Farmer C."/>
            <person name="Delahaunty K."/>
            <person name="Markovic C."/>
            <person name="Hall O."/>
            <person name="Minx P."/>
            <person name="Tomlinson C."/>
            <person name="Mitreva M."/>
            <person name="Hou S."/>
            <person name="Chen J."/>
            <person name="Wollam A."/>
            <person name="Pepin K.H."/>
            <person name="Johnson M."/>
            <person name="Bhonagiri V."/>
            <person name="Zhang X."/>
            <person name="Suruliraj S."/>
            <person name="Warren W."/>
            <person name="Chinwalla A."/>
            <person name="Mardis E.R."/>
            <person name="Wilson R.K."/>
        </authorList>
    </citation>
    <scope>NUCLEOTIDE SEQUENCE [LARGE SCALE GENOMIC DNA]</scope>
    <source>
        <strain evidence="1 2">F0439</strain>
    </source>
</reference>
<dbReference type="STRING" id="797515.HMPREF9103_02275"/>
<dbReference type="PATRIC" id="fig|797515.3.peg.2052"/>
<protein>
    <submittedName>
        <fullName evidence="1">Uncharacterized protein</fullName>
    </submittedName>
</protein>